<gene>
    <name evidence="3" type="ORF">AALO_G00218300</name>
</gene>
<dbReference type="Proteomes" id="UP000823561">
    <property type="component" value="Chromosome 17"/>
</dbReference>
<protein>
    <recommendedName>
        <fullName evidence="2">SEA domain-containing protein</fullName>
    </recommendedName>
</protein>
<evidence type="ECO:0000259" key="2">
    <source>
        <dbReference type="PROSITE" id="PS50024"/>
    </source>
</evidence>
<evidence type="ECO:0000313" key="3">
    <source>
        <dbReference type="EMBL" id="KAG5267128.1"/>
    </source>
</evidence>
<organism evidence="3 4">
    <name type="scientific">Alosa alosa</name>
    <name type="common">allis shad</name>
    <dbReference type="NCBI Taxonomy" id="278164"/>
    <lineage>
        <taxon>Eukaryota</taxon>
        <taxon>Metazoa</taxon>
        <taxon>Chordata</taxon>
        <taxon>Craniata</taxon>
        <taxon>Vertebrata</taxon>
        <taxon>Euteleostomi</taxon>
        <taxon>Actinopterygii</taxon>
        <taxon>Neopterygii</taxon>
        <taxon>Teleostei</taxon>
        <taxon>Clupei</taxon>
        <taxon>Clupeiformes</taxon>
        <taxon>Clupeoidei</taxon>
        <taxon>Clupeidae</taxon>
        <taxon>Alosa</taxon>
    </lineage>
</organism>
<sequence>MPSAFLMNSTISPDLNPTSQSHTSALPGTPDLNPTSQSHTSALPGTTMTSLMPSTDRVSAVTSQPSPTSLTVIDLVFSSNETFTSSLSNQSSPEYQNRVKLTK</sequence>
<comment type="caution">
    <text evidence="3">The sequence shown here is derived from an EMBL/GenBank/DDBJ whole genome shotgun (WGS) entry which is preliminary data.</text>
</comment>
<dbReference type="PROSITE" id="PS50024">
    <property type="entry name" value="SEA"/>
    <property type="match status" value="1"/>
</dbReference>
<dbReference type="AlphaFoldDB" id="A0AAV6FWL6"/>
<feature type="region of interest" description="Disordered" evidence="1">
    <location>
        <begin position="1"/>
        <end position="67"/>
    </location>
</feature>
<dbReference type="InterPro" id="IPR000082">
    <property type="entry name" value="SEA_dom"/>
</dbReference>
<keyword evidence="4" id="KW-1185">Reference proteome</keyword>
<reference evidence="3 4" key="1">
    <citation type="submission" date="2020-10" db="EMBL/GenBank/DDBJ databases">
        <title>Chromosome-scale genome assembly of the Allis shad, Alosa alosa.</title>
        <authorList>
            <person name="Margot Z."/>
            <person name="Christophe K."/>
            <person name="Cabau C."/>
            <person name="Louis A."/>
            <person name="Berthelot C."/>
            <person name="Parey E."/>
            <person name="Roest Crollius H."/>
            <person name="Montfort J."/>
            <person name="Robinson-Rechavi M."/>
            <person name="Bucao C."/>
            <person name="Bouchez O."/>
            <person name="Gislard M."/>
            <person name="Lluch J."/>
            <person name="Milhes M."/>
            <person name="Lampietro C."/>
            <person name="Lopez Roques C."/>
            <person name="Donnadieu C."/>
            <person name="Braasch I."/>
            <person name="Desvignes T."/>
            <person name="Postlethwait J."/>
            <person name="Bobe J."/>
            <person name="Guiguen Y."/>
        </authorList>
    </citation>
    <scope>NUCLEOTIDE SEQUENCE [LARGE SCALE GENOMIC DNA]</scope>
    <source>
        <strain evidence="3">M-15738</strain>
        <tissue evidence="3">Blood</tissue>
    </source>
</reference>
<feature type="non-terminal residue" evidence="3">
    <location>
        <position position="103"/>
    </location>
</feature>
<feature type="compositionally biased region" description="Polar residues" evidence="1">
    <location>
        <begin position="83"/>
        <end position="95"/>
    </location>
</feature>
<evidence type="ECO:0000256" key="1">
    <source>
        <dbReference type="SAM" id="MobiDB-lite"/>
    </source>
</evidence>
<accession>A0AAV6FWL6</accession>
<feature type="region of interest" description="Disordered" evidence="1">
    <location>
        <begin position="83"/>
        <end position="103"/>
    </location>
</feature>
<dbReference type="EMBL" id="JADWDJ010000017">
    <property type="protein sequence ID" value="KAG5267128.1"/>
    <property type="molecule type" value="Genomic_DNA"/>
</dbReference>
<name>A0AAV6FWL6_9TELE</name>
<evidence type="ECO:0000313" key="4">
    <source>
        <dbReference type="Proteomes" id="UP000823561"/>
    </source>
</evidence>
<feature type="domain" description="SEA" evidence="2">
    <location>
        <begin position="62"/>
        <end position="103"/>
    </location>
</feature>
<proteinExistence type="predicted"/>